<accession>A0A195BMM7</accession>
<name>A0A195BMM7_9HYME</name>
<dbReference type="EMBL" id="KQ976441">
    <property type="protein sequence ID" value="KYM86403.1"/>
    <property type="molecule type" value="Genomic_DNA"/>
</dbReference>
<dbReference type="AlphaFoldDB" id="A0A195BMM7"/>
<sequence length="273" mass="30724">MDANFTSGHAERYNKTKIFDGPEREIGAKSTSGSRIVVSSSVPHEDAFWCARATEVVEVTSIAMLQTLSHFFAAKCPERWRGAEVCYRAQRRKIEEKCTDTVVDSPLKYQQGTALKYGSRGLVNSVLGFHVVRRGFSAPWGCSKIHRYKIYSVEEKKNGQKKERGKGVEKEVEKAKGRTSSRRLEIAAKWKALAKRYRVGANTKGKVPFGTPARPKLNEIIKLHIRRKPLIILQNLDRPVNANVLSSITDEESFPAYVRGIAGYTLDVKPAWK</sequence>
<evidence type="ECO:0000313" key="2">
    <source>
        <dbReference type="Proteomes" id="UP000078540"/>
    </source>
</evidence>
<protein>
    <submittedName>
        <fullName evidence="1">Uncharacterized protein</fullName>
    </submittedName>
</protein>
<evidence type="ECO:0000313" key="1">
    <source>
        <dbReference type="EMBL" id="KYM86403.1"/>
    </source>
</evidence>
<organism evidence="1 2">
    <name type="scientific">Atta colombica</name>
    <dbReference type="NCBI Taxonomy" id="520822"/>
    <lineage>
        <taxon>Eukaryota</taxon>
        <taxon>Metazoa</taxon>
        <taxon>Ecdysozoa</taxon>
        <taxon>Arthropoda</taxon>
        <taxon>Hexapoda</taxon>
        <taxon>Insecta</taxon>
        <taxon>Pterygota</taxon>
        <taxon>Neoptera</taxon>
        <taxon>Endopterygota</taxon>
        <taxon>Hymenoptera</taxon>
        <taxon>Apocrita</taxon>
        <taxon>Aculeata</taxon>
        <taxon>Formicoidea</taxon>
        <taxon>Formicidae</taxon>
        <taxon>Myrmicinae</taxon>
        <taxon>Atta</taxon>
    </lineage>
</organism>
<proteinExistence type="predicted"/>
<dbReference type="Proteomes" id="UP000078540">
    <property type="component" value="Unassembled WGS sequence"/>
</dbReference>
<gene>
    <name evidence="1" type="ORF">ALC53_04103</name>
</gene>
<keyword evidence="2" id="KW-1185">Reference proteome</keyword>
<reference evidence="1 2" key="1">
    <citation type="submission" date="2015-09" db="EMBL/GenBank/DDBJ databases">
        <title>Atta colombica WGS genome.</title>
        <authorList>
            <person name="Nygaard S."/>
            <person name="Hu H."/>
            <person name="Boomsma J."/>
            <person name="Zhang G."/>
        </authorList>
    </citation>
    <scope>NUCLEOTIDE SEQUENCE [LARGE SCALE GENOMIC DNA]</scope>
    <source>
        <strain evidence="1">Treedump-2</strain>
        <tissue evidence="1">Whole body</tissue>
    </source>
</reference>